<dbReference type="InterPro" id="IPR011623">
    <property type="entry name" value="7TMR_DISM_rcpt_extracell_dom1"/>
</dbReference>
<dbReference type="PANTHER" id="PTHR24421:SF37">
    <property type="entry name" value="SENSOR HISTIDINE KINASE NARS"/>
    <property type="match status" value="1"/>
</dbReference>
<evidence type="ECO:0000256" key="9">
    <source>
        <dbReference type="ARBA" id="ARBA00023012"/>
    </source>
</evidence>
<dbReference type="PROSITE" id="PS50109">
    <property type="entry name" value="HIS_KIN"/>
    <property type="match status" value="1"/>
</dbReference>
<feature type="transmembrane region" description="Helical" evidence="12">
    <location>
        <begin position="297"/>
        <end position="314"/>
    </location>
</feature>
<dbReference type="SMART" id="SM00387">
    <property type="entry name" value="HATPase_c"/>
    <property type="match status" value="1"/>
</dbReference>
<evidence type="ECO:0000313" key="15">
    <source>
        <dbReference type="Proteomes" id="UP001332192"/>
    </source>
</evidence>
<dbReference type="InterPro" id="IPR008979">
    <property type="entry name" value="Galactose-bd-like_sf"/>
</dbReference>
<dbReference type="InterPro" id="IPR036890">
    <property type="entry name" value="HATPase_C_sf"/>
</dbReference>
<feature type="region of interest" description="Disordered" evidence="11">
    <location>
        <begin position="659"/>
        <end position="683"/>
    </location>
</feature>
<dbReference type="PRINTS" id="PR00344">
    <property type="entry name" value="BCTRLSENSOR"/>
</dbReference>
<reference evidence="14 15" key="1">
    <citation type="journal article" date="2024" name="Front. Microbiol.">
        <title>Novel thermophilic genera Geochorda gen. nov. and Carboxydochorda gen. nov. from the deep terrestrial subsurface reveal the ecophysiological diversity in the class Limnochordia.</title>
        <authorList>
            <person name="Karnachuk O.V."/>
            <person name="Lukina A.P."/>
            <person name="Avakyan M.R."/>
            <person name="Kadnikov V.V."/>
            <person name="Begmatov S."/>
            <person name="Beletsky A.V."/>
            <person name="Vlasova K.G."/>
            <person name="Novikov A.A."/>
            <person name="Shcherbakova V.A."/>
            <person name="Mardanov A.V."/>
            <person name="Ravin N.V."/>
        </authorList>
    </citation>
    <scope>NUCLEOTIDE SEQUENCE [LARGE SCALE GENOMIC DNA]</scope>
    <source>
        <strain evidence="14 15">L945</strain>
    </source>
</reference>
<evidence type="ECO:0000256" key="7">
    <source>
        <dbReference type="ARBA" id="ARBA00022777"/>
    </source>
</evidence>
<dbReference type="SUPFAM" id="SSF55874">
    <property type="entry name" value="ATPase domain of HSP90 chaperone/DNA topoisomerase II/histidine kinase"/>
    <property type="match status" value="1"/>
</dbReference>
<evidence type="ECO:0000256" key="2">
    <source>
        <dbReference type="ARBA" id="ARBA00004651"/>
    </source>
</evidence>
<dbReference type="EC" id="2.7.13.3" evidence="3"/>
<feature type="transmembrane region" description="Helical" evidence="12">
    <location>
        <begin position="406"/>
        <end position="428"/>
    </location>
</feature>
<evidence type="ECO:0000313" key="14">
    <source>
        <dbReference type="EMBL" id="WRP17049.1"/>
    </source>
</evidence>
<evidence type="ECO:0000256" key="1">
    <source>
        <dbReference type="ARBA" id="ARBA00000085"/>
    </source>
</evidence>
<keyword evidence="15" id="KW-1185">Reference proteome</keyword>
<dbReference type="Pfam" id="PF02518">
    <property type="entry name" value="HATPase_c"/>
    <property type="match status" value="1"/>
</dbReference>
<dbReference type="CDD" id="cd16917">
    <property type="entry name" value="HATPase_UhpB-NarQ-NarX-like"/>
    <property type="match status" value="1"/>
</dbReference>
<feature type="domain" description="Histidine kinase" evidence="13">
    <location>
        <begin position="570"/>
        <end position="656"/>
    </location>
</feature>
<dbReference type="SUPFAM" id="SSF49785">
    <property type="entry name" value="Galactose-binding domain-like"/>
    <property type="match status" value="1"/>
</dbReference>
<feature type="transmembrane region" description="Helical" evidence="12">
    <location>
        <begin position="354"/>
        <end position="375"/>
    </location>
</feature>
<protein>
    <recommendedName>
        <fullName evidence="3">histidine kinase</fullName>
        <ecNumber evidence="3">2.7.13.3</ecNumber>
    </recommendedName>
</protein>
<comment type="catalytic activity">
    <reaction evidence="1">
        <text>ATP + protein L-histidine = ADP + protein N-phospho-L-histidine.</text>
        <dbReference type="EC" id="2.7.13.3"/>
    </reaction>
</comment>
<keyword evidence="7" id="KW-0418">Kinase</keyword>
<evidence type="ECO:0000256" key="10">
    <source>
        <dbReference type="ARBA" id="ARBA00023136"/>
    </source>
</evidence>
<keyword evidence="10 12" id="KW-0472">Membrane</keyword>
<evidence type="ECO:0000256" key="5">
    <source>
        <dbReference type="ARBA" id="ARBA00022679"/>
    </source>
</evidence>
<dbReference type="Proteomes" id="UP001332192">
    <property type="component" value="Chromosome"/>
</dbReference>
<evidence type="ECO:0000256" key="6">
    <source>
        <dbReference type="ARBA" id="ARBA00022692"/>
    </source>
</evidence>
<dbReference type="InterPro" id="IPR005467">
    <property type="entry name" value="His_kinase_dom"/>
</dbReference>
<dbReference type="InterPro" id="IPR050482">
    <property type="entry name" value="Sensor_HK_TwoCompSys"/>
</dbReference>
<evidence type="ECO:0000259" key="13">
    <source>
        <dbReference type="PROSITE" id="PS50109"/>
    </source>
</evidence>
<feature type="transmembrane region" description="Helical" evidence="12">
    <location>
        <begin position="260"/>
        <end position="277"/>
    </location>
</feature>
<name>A0ABZ1BW75_9FIRM</name>
<feature type="transmembrane region" description="Helical" evidence="12">
    <location>
        <begin position="235"/>
        <end position="253"/>
    </location>
</feature>
<sequence>MLLGAGLVGQGGFWGRRRLVMTLPVILGVGLVWAGPASWGARGGVVFAATPRAQAGVLDLEGWRPARDEPLWLDGEWALYWQRLLEPADFASSGPLPPDGYVPVPGPWTRLHLQGHALPATGYATYRLQIRLDSKGWQEPQEPLALSIGYICSAYRLWVNGQEVASNGRVGVSPDTEQPQYLPVLASFYPRGPTIDVVVQVSNFYHRCNGIWSRIALGSAGALQRRQAWSLGQSVFLLGAILIMALYHVALYLSRRTERVALYFGLFCLTIALRTTVTGEELWLRLAPQFPTGIELRLEYLTDYLALPLFYLLLNGLYPYEVPKSAVRLAAGVAAAGMVSLAAPAYLASQVVPVYEGSLVLFVAYALAGMVRAVLRRRDGAYIFLAGAAALFAALINDLLNYNHLAFTVELLPLGLFALILSQSVLLAQRFSHAFTELQRSRRMVTEREEQLRRNIAEMLHGAVQTRLLVAVHQVSEAEAELAAQPERARELLSSARGLLEAVREREVREASHLLHPSIIRVGLVPAVRSLAQRFRDRFDVDVQVRERLAALDNVADNRIPESIRLAAYRVLEEAFNNIAVHAGAARAEVHLDVTPDGQLRLSIRDDGAGFDPATLQPGLGLRSIAARVVEMGGAWHIDSRPGLGTTLTVWIPLTGIATTRPSPGRRPRIPPRLPRWHVPGAH</sequence>
<keyword evidence="6 12" id="KW-0812">Transmembrane</keyword>
<feature type="transmembrane region" description="Helical" evidence="12">
    <location>
        <begin position="326"/>
        <end position="348"/>
    </location>
</feature>
<dbReference type="RefSeq" id="WP_324716321.1">
    <property type="nucleotide sequence ID" value="NZ_CP141615.1"/>
</dbReference>
<evidence type="ECO:0000256" key="3">
    <source>
        <dbReference type="ARBA" id="ARBA00012438"/>
    </source>
</evidence>
<dbReference type="Pfam" id="PF07695">
    <property type="entry name" value="7TMR-DISM_7TM"/>
    <property type="match status" value="1"/>
</dbReference>
<dbReference type="Gene3D" id="3.30.565.10">
    <property type="entry name" value="Histidine kinase-like ATPase, C-terminal domain"/>
    <property type="match status" value="1"/>
</dbReference>
<dbReference type="InterPro" id="IPR004358">
    <property type="entry name" value="Sig_transdc_His_kin-like_C"/>
</dbReference>
<keyword evidence="5" id="KW-0808">Transferase</keyword>
<keyword evidence="9" id="KW-0902">Two-component regulatory system</keyword>
<dbReference type="InterPro" id="IPR003594">
    <property type="entry name" value="HATPase_dom"/>
</dbReference>
<accession>A0ABZ1BW75</accession>
<dbReference type="PANTHER" id="PTHR24421">
    <property type="entry name" value="NITRATE/NITRITE SENSOR PROTEIN NARX-RELATED"/>
    <property type="match status" value="1"/>
</dbReference>
<keyword evidence="8 12" id="KW-1133">Transmembrane helix</keyword>
<dbReference type="Gene3D" id="2.60.120.260">
    <property type="entry name" value="Galactose-binding domain-like"/>
    <property type="match status" value="1"/>
</dbReference>
<proteinExistence type="predicted"/>
<evidence type="ECO:0000256" key="11">
    <source>
        <dbReference type="SAM" id="MobiDB-lite"/>
    </source>
</evidence>
<evidence type="ECO:0000256" key="4">
    <source>
        <dbReference type="ARBA" id="ARBA00022475"/>
    </source>
</evidence>
<organism evidence="14 15">
    <name type="scientific">Carboxydichorda subterranea</name>
    <dbReference type="NCBI Taxonomy" id="3109565"/>
    <lineage>
        <taxon>Bacteria</taxon>
        <taxon>Bacillati</taxon>
        <taxon>Bacillota</taxon>
        <taxon>Limnochordia</taxon>
        <taxon>Limnochordales</taxon>
        <taxon>Geochordaceae</taxon>
        <taxon>Carboxydichorda</taxon>
    </lineage>
</organism>
<dbReference type="EMBL" id="CP141615">
    <property type="protein sequence ID" value="WRP17049.1"/>
    <property type="molecule type" value="Genomic_DNA"/>
</dbReference>
<gene>
    <name evidence="14" type="ORF">U7230_13315</name>
</gene>
<evidence type="ECO:0000256" key="8">
    <source>
        <dbReference type="ARBA" id="ARBA00022989"/>
    </source>
</evidence>
<feature type="transmembrane region" description="Helical" evidence="12">
    <location>
        <begin position="382"/>
        <end position="400"/>
    </location>
</feature>
<keyword evidence="4" id="KW-1003">Cell membrane</keyword>
<comment type="subcellular location">
    <subcellularLocation>
        <location evidence="2">Cell membrane</location>
        <topology evidence="2">Multi-pass membrane protein</topology>
    </subcellularLocation>
</comment>
<evidence type="ECO:0000256" key="12">
    <source>
        <dbReference type="SAM" id="Phobius"/>
    </source>
</evidence>